<proteinExistence type="predicted"/>
<dbReference type="PANTHER" id="PTHR46797">
    <property type="entry name" value="HTH-TYPE TRANSCRIPTIONAL REGULATOR"/>
    <property type="match status" value="1"/>
</dbReference>
<evidence type="ECO:0000313" key="4">
    <source>
        <dbReference type="Proteomes" id="UP001623660"/>
    </source>
</evidence>
<dbReference type="SUPFAM" id="SSF47413">
    <property type="entry name" value="lambda repressor-like DNA-binding domains"/>
    <property type="match status" value="2"/>
</dbReference>
<reference evidence="3 4" key="1">
    <citation type="submission" date="2024-11" db="EMBL/GenBank/DDBJ databases">
        <authorList>
            <person name="Heng Y.C."/>
            <person name="Lim A.C.H."/>
            <person name="Lee J.K.Y."/>
            <person name="Kittelmann S."/>
        </authorList>
    </citation>
    <scope>NUCLEOTIDE SEQUENCE [LARGE SCALE GENOMIC DNA]</scope>
    <source>
        <strain evidence="3 4">WILCCON 0269</strain>
    </source>
</reference>
<keyword evidence="4" id="KW-1185">Reference proteome</keyword>
<dbReference type="Gene3D" id="1.10.260.40">
    <property type="entry name" value="lambda repressor-like DNA-binding domains"/>
    <property type="match status" value="1"/>
</dbReference>
<gene>
    <name evidence="3" type="ORF">ACJDU8_17495</name>
</gene>
<evidence type="ECO:0000259" key="2">
    <source>
        <dbReference type="PROSITE" id="PS50943"/>
    </source>
</evidence>
<organism evidence="3 4">
    <name type="scientific">Candidatus Clostridium eludens</name>
    <dbReference type="NCBI Taxonomy" id="3381663"/>
    <lineage>
        <taxon>Bacteria</taxon>
        <taxon>Bacillati</taxon>
        <taxon>Bacillota</taxon>
        <taxon>Clostridia</taxon>
        <taxon>Eubacteriales</taxon>
        <taxon>Clostridiaceae</taxon>
        <taxon>Clostridium</taxon>
    </lineage>
</organism>
<dbReference type="RefSeq" id="WP_406793446.1">
    <property type="nucleotide sequence ID" value="NZ_JBJHZX010000029.1"/>
</dbReference>
<dbReference type="InterPro" id="IPR050807">
    <property type="entry name" value="TransReg_Diox_bact_type"/>
</dbReference>
<dbReference type="EMBL" id="JBJHZX010000029">
    <property type="protein sequence ID" value="MFL0197340.1"/>
    <property type="molecule type" value="Genomic_DNA"/>
</dbReference>
<evidence type="ECO:0000313" key="3">
    <source>
        <dbReference type="EMBL" id="MFL0197340.1"/>
    </source>
</evidence>
<protein>
    <submittedName>
        <fullName evidence="3">Helix-turn-helix transcriptional regulator</fullName>
    </submittedName>
</protein>
<dbReference type="InterPro" id="IPR001387">
    <property type="entry name" value="Cro/C1-type_HTH"/>
</dbReference>
<name>A0ABW8SRR0_9CLOT</name>
<evidence type="ECO:0000256" key="1">
    <source>
        <dbReference type="ARBA" id="ARBA00023125"/>
    </source>
</evidence>
<accession>A0ABW8SRR0</accession>
<dbReference type="InterPro" id="IPR010982">
    <property type="entry name" value="Lambda_DNA-bd_dom_sf"/>
</dbReference>
<keyword evidence="1" id="KW-0238">DNA-binding</keyword>
<sequence>MICSIATLTKGFKFNLNDCLNLVYPYLESDTFGTRLRKIRKNNNLTTSELSKIINISTSGIISYENSNVNPSPNIIIKLYKLFGNNIICNGYMKFIAYDCSILLELWRTNKNISKKEASKILGISENTYLNCVNKKSFISEKTFKRIKNKIISVL</sequence>
<dbReference type="Proteomes" id="UP001623660">
    <property type="component" value="Unassembled WGS sequence"/>
</dbReference>
<dbReference type="Pfam" id="PF12844">
    <property type="entry name" value="HTH_19"/>
    <property type="match status" value="1"/>
</dbReference>
<feature type="domain" description="HTH cro/C1-type" evidence="2">
    <location>
        <begin position="36"/>
        <end position="84"/>
    </location>
</feature>
<dbReference type="CDD" id="cd00093">
    <property type="entry name" value="HTH_XRE"/>
    <property type="match status" value="1"/>
</dbReference>
<dbReference type="SMART" id="SM00530">
    <property type="entry name" value="HTH_XRE"/>
    <property type="match status" value="2"/>
</dbReference>
<dbReference type="PANTHER" id="PTHR46797:SF1">
    <property type="entry name" value="METHYLPHOSPHONATE SYNTHASE"/>
    <property type="match status" value="1"/>
</dbReference>
<dbReference type="PROSITE" id="PS50943">
    <property type="entry name" value="HTH_CROC1"/>
    <property type="match status" value="1"/>
</dbReference>
<comment type="caution">
    <text evidence="3">The sequence shown here is derived from an EMBL/GenBank/DDBJ whole genome shotgun (WGS) entry which is preliminary data.</text>
</comment>